<keyword evidence="8 9" id="KW-0694">RNA-binding</keyword>
<evidence type="ECO:0000259" key="11">
    <source>
        <dbReference type="PROSITE" id="PS50142"/>
    </source>
</evidence>
<dbReference type="OrthoDB" id="9805026at2"/>
<dbReference type="Pfam" id="PF00035">
    <property type="entry name" value="dsrm"/>
    <property type="match status" value="1"/>
</dbReference>
<dbReference type="InterPro" id="IPR036389">
    <property type="entry name" value="RNase_III_sf"/>
</dbReference>
<dbReference type="GO" id="GO:0004525">
    <property type="term" value="F:ribonuclease III activity"/>
    <property type="evidence" value="ECO:0007669"/>
    <property type="project" value="UniProtKB-UniRule"/>
</dbReference>
<gene>
    <name evidence="9 12" type="primary">rnc</name>
    <name evidence="12" type="ORF">EZE20_00755</name>
</gene>
<dbReference type="GO" id="GO:0006364">
    <property type="term" value="P:rRNA processing"/>
    <property type="evidence" value="ECO:0007669"/>
    <property type="project" value="UniProtKB-UniRule"/>
</dbReference>
<feature type="binding site" evidence="9">
    <location>
        <position position="68"/>
    </location>
    <ligand>
        <name>Mg(2+)</name>
        <dbReference type="ChEBI" id="CHEBI:18420"/>
    </ligand>
</feature>
<feature type="domain" description="RNase III" evidence="11">
    <location>
        <begin position="21"/>
        <end position="153"/>
    </location>
</feature>
<dbReference type="InterPro" id="IPR014720">
    <property type="entry name" value="dsRBD_dom"/>
</dbReference>
<dbReference type="EMBL" id="SMJU01000001">
    <property type="protein sequence ID" value="TDB68902.1"/>
    <property type="molecule type" value="Genomic_DNA"/>
</dbReference>
<comment type="catalytic activity">
    <reaction evidence="1 9">
        <text>Endonucleolytic cleavage to 5'-phosphomonoester.</text>
        <dbReference type="EC" id="3.1.26.3"/>
    </reaction>
</comment>
<comment type="similarity">
    <text evidence="2">Belongs to the ribonuclease III family.</text>
</comment>
<evidence type="ECO:0000256" key="3">
    <source>
        <dbReference type="ARBA" id="ARBA00022552"/>
    </source>
</evidence>
<dbReference type="NCBIfam" id="TIGR02191">
    <property type="entry name" value="RNaseIII"/>
    <property type="match status" value="1"/>
</dbReference>
<evidence type="ECO:0000313" key="12">
    <source>
        <dbReference type="EMBL" id="TDB68902.1"/>
    </source>
</evidence>
<evidence type="ECO:0000256" key="2">
    <source>
        <dbReference type="ARBA" id="ARBA00010183"/>
    </source>
</evidence>
<name>A0A4R4KPT8_9BACT</name>
<evidence type="ECO:0000256" key="5">
    <source>
        <dbReference type="ARBA" id="ARBA00022722"/>
    </source>
</evidence>
<comment type="subcellular location">
    <subcellularLocation>
        <location evidence="9">Cytoplasm</location>
    </subcellularLocation>
</comment>
<keyword evidence="7 9" id="KW-0378">Hydrolase</keyword>
<dbReference type="HAMAP" id="MF_00104">
    <property type="entry name" value="RNase_III"/>
    <property type="match status" value="1"/>
</dbReference>
<keyword evidence="9" id="KW-0819">tRNA processing</keyword>
<comment type="cofactor">
    <cofactor evidence="9">
        <name>Mg(2+)</name>
        <dbReference type="ChEBI" id="CHEBI:18420"/>
    </cofactor>
</comment>
<dbReference type="GO" id="GO:0010468">
    <property type="term" value="P:regulation of gene expression"/>
    <property type="evidence" value="ECO:0007669"/>
    <property type="project" value="TreeGrafter"/>
</dbReference>
<dbReference type="FunFam" id="1.10.1520.10:FF:000001">
    <property type="entry name" value="Ribonuclease 3"/>
    <property type="match status" value="1"/>
</dbReference>
<dbReference type="GO" id="GO:0005737">
    <property type="term" value="C:cytoplasm"/>
    <property type="evidence" value="ECO:0007669"/>
    <property type="project" value="UniProtKB-SubCell"/>
</dbReference>
<dbReference type="EC" id="3.1.26.3" evidence="9"/>
<dbReference type="GO" id="GO:0003725">
    <property type="term" value="F:double-stranded RNA binding"/>
    <property type="evidence" value="ECO:0007669"/>
    <property type="project" value="TreeGrafter"/>
</dbReference>
<comment type="caution">
    <text evidence="12">The sequence shown here is derived from an EMBL/GenBank/DDBJ whole genome shotgun (WGS) entry which is preliminary data.</text>
</comment>
<dbReference type="GO" id="GO:0019843">
    <property type="term" value="F:rRNA binding"/>
    <property type="evidence" value="ECO:0007669"/>
    <property type="project" value="UniProtKB-KW"/>
</dbReference>
<proteinExistence type="inferred from homology"/>
<comment type="function">
    <text evidence="9">Digests double-stranded RNA. Involved in the processing of primary rRNA transcript to yield the immediate precursors to the large and small rRNAs (23S and 16S). Processes some mRNAs, and tRNAs when they are encoded in the rRNA operon. Processes pre-crRNA and tracrRNA of type II CRISPR loci if present in the organism.</text>
</comment>
<dbReference type="SMART" id="SM00358">
    <property type="entry name" value="DSRM"/>
    <property type="match status" value="1"/>
</dbReference>
<evidence type="ECO:0000256" key="4">
    <source>
        <dbReference type="ARBA" id="ARBA00022664"/>
    </source>
</evidence>
<keyword evidence="3 9" id="KW-0698">rRNA processing</keyword>
<feature type="binding site" evidence="9">
    <location>
        <position position="139"/>
    </location>
    <ligand>
        <name>Mg(2+)</name>
        <dbReference type="ChEBI" id="CHEBI:18420"/>
    </ligand>
</feature>
<evidence type="ECO:0000256" key="8">
    <source>
        <dbReference type="ARBA" id="ARBA00022884"/>
    </source>
</evidence>
<dbReference type="GO" id="GO:0046872">
    <property type="term" value="F:metal ion binding"/>
    <property type="evidence" value="ECO:0007669"/>
    <property type="project" value="UniProtKB-KW"/>
</dbReference>
<accession>A0A4R4KPT8</accession>
<protein>
    <recommendedName>
        <fullName evidence="9">Ribonuclease 3</fullName>
        <ecNumber evidence="9">3.1.26.3</ecNumber>
    </recommendedName>
    <alternativeName>
        <fullName evidence="9">Ribonuclease III</fullName>
        <shortName evidence="9">RNase III</shortName>
    </alternativeName>
</protein>
<dbReference type="SUPFAM" id="SSF69065">
    <property type="entry name" value="RNase III domain-like"/>
    <property type="match status" value="1"/>
</dbReference>
<reference evidence="12 13" key="1">
    <citation type="submission" date="2019-02" db="EMBL/GenBank/DDBJ databases">
        <title>Arundinibacter roseus gen. nov., sp. nov., a new member of the family Cytophagaceae.</title>
        <authorList>
            <person name="Szuroczki S."/>
            <person name="Khayer B."/>
            <person name="Sproer C."/>
            <person name="Toumi M."/>
            <person name="Szabo A."/>
            <person name="Felfoldi T."/>
            <person name="Schumann P."/>
            <person name="Toth E."/>
        </authorList>
    </citation>
    <scope>NUCLEOTIDE SEQUENCE [LARGE SCALE GENOMIC DNA]</scope>
    <source>
        <strain evidence="12 13">DMA-k-7a</strain>
    </source>
</reference>
<keyword evidence="5 9" id="KW-0540">Nuclease</keyword>
<dbReference type="CDD" id="cd00593">
    <property type="entry name" value="RIBOc"/>
    <property type="match status" value="1"/>
</dbReference>
<feature type="active site" evidence="9">
    <location>
        <position position="72"/>
    </location>
</feature>
<evidence type="ECO:0000313" key="13">
    <source>
        <dbReference type="Proteomes" id="UP000295706"/>
    </source>
</evidence>
<dbReference type="Gene3D" id="3.30.160.20">
    <property type="match status" value="1"/>
</dbReference>
<evidence type="ECO:0000256" key="6">
    <source>
        <dbReference type="ARBA" id="ARBA00022759"/>
    </source>
</evidence>
<dbReference type="RefSeq" id="WP_132113465.1">
    <property type="nucleotide sequence ID" value="NZ_SMJU01000001.1"/>
</dbReference>
<dbReference type="AlphaFoldDB" id="A0A4R4KPT8"/>
<organism evidence="12 13">
    <name type="scientific">Arundinibacter roseus</name>
    <dbReference type="NCBI Taxonomy" id="2070510"/>
    <lineage>
        <taxon>Bacteria</taxon>
        <taxon>Pseudomonadati</taxon>
        <taxon>Bacteroidota</taxon>
        <taxon>Cytophagia</taxon>
        <taxon>Cytophagales</taxon>
        <taxon>Spirosomataceae</taxon>
        <taxon>Arundinibacter</taxon>
    </lineage>
</organism>
<dbReference type="SUPFAM" id="SSF54768">
    <property type="entry name" value="dsRNA-binding domain-like"/>
    <property type="match status" value="1"/>
</dbReference>
<keyword evidence="4 9" id="KW-0507">mRNA processing</keyword>
<feature type="domain" description="DRBM" evidence="10">
    <location>
        <begin position="180"/>
        <end position="248"/>
    </location>
</feature>
<dbReference type="GO" id="GO:0006397">
    <property type="term" value="P:mRNA processing"/>
    <property type="evidence" value="ECO:0007669"/>
    <property type="project" value="UniProtKB-UniRule"/>
</dbReference>
<dbReference type="PROSITE" id="PS50137">
    <property type="entry name" value="DS_RBD"/>
    <property type="match status" value="1"/>
</dbReference>
<keyword evidence="6 9" id="KW-0255">Endonuclease</keyword>
<comment type="subunit">
    <text evidence="9">Homodimer.</text>
</comment>
<dbReference type="SMART" id="SM00535">
    <property type="entry name" value="RIBOc"/>
    <property type="match status" value="1"/>
</dbReference>
<dbReference type="PROSITE" id="PS00517">
    <property type="entry name" value="RNASE_3_1"/>
    <property type="match status" value="1"/>
</dbReference>
<dbReference type="PROSITE" id="PS50142">
    <property type="entry name" value="RNASE_3_2"/>
    <property type="match status" value="1"/>
</dbReference>
<keyword evidence="9" id="KW-0963">Cytoplasm</keyword>
<dbReference type="PANTHER" id="PTHR11207:SF0">
    <property type="entry name" value="RIBONUCLEASE 3"/>
    <property type="match status" value="1"/>
</dbReference>
<evidence type="ECO:0000256" key="9">
    <source>
        <dbReference type="HAMAP-Rule" id="MF_00104"/>
    </source>
</evidence>
<dbReference type="PANTHER" id="PTHR11207">
    <property type="entry name" value="RIBONUCLEASE III"/>
    <property type="match status" value="1"/>
</dbReference>
<dbReference type="InterPro" id="IPR000999">
    <property type="entry name" value="RNase_III_dom"/>
</dbReference>
<dbReference type="GO" id="GO:0008033">
    <property type="term" value="P:tRNA processing"/>
    <property type="evidence" value="ECO:0007669"/>
    <property type="project" value="UniProtKB-KW"/>
</dbReference>
<dbReference type="Pfam" id="PF14622">
    <property type="entry name" value="Ribonucleas_3_3"/>
    <property type="match status" value="1"/>
</dbReference>
<dbReference type="Proteomes" id="UP000295706">
    <property type="component" value="Unassembled WGS sequence"/>
</dbReference>
<evidence type="ECO:0000259" key="10">
    <source>
        <dbReference type="PROSITE" id="PS50137"/>
    </source>
</evidence>
<keyword evidence="9" id="KW-0699">rRNA-binding</keyword>
<feature type="active site" evidence="9">
    <location>
        <position position="142"/>
    </location>
</feature>
<sequence length="249" mass="28720">MAKRILLPILSLFKSDSSPAEKSFKKSIELILGEKPANIRVYQLAFRHTSASRETAIKGFRESNERLEYLGDAVLGMVVAEFLFTKYPYKDEGFLTEIRSRIVNRETLNQIARKLGLDRLIEYDGNRRGMSPRSSMYGDALEAFVGAIYLDKGFRFTRKFILKKLLAHYDLEDIIQNNINFKSLIIEWAQREGKEIRFEVLEEKGNRHHREFISQLVVEEVAFTTGNGFTKKKAEQAAAEKACEQLELK</sequence>
<keyword evidence="9" id="KW-0479">Metal-binding</keyword>
<evidence type="ECO:0000256" key="1">
    <source>
        <dbReference type="ARBA" id="ARBA00000109"/>
    </source>
</evidence>
<keyword evidence="13" id="KW-1185">Reference proteome</keyword>
<dbReference type="InterPro" id="IPR011907">
    <property type="entry name" value="RNase_III"/>
</dbReference>
<feature type="binding site" evidence="9">
    <location>
        <position position="142"/>
    </location>
    <ligand>
        <name>Mg(2+)</name>
        <dbReference type="ChEBI" id="CHEBI:18420"/>
    </ligand>
</feature>
<keyword evidence="9" id="KW-0460">Magnesium</keyword>
<evidence type="ECO:0000256" key="7">
    <source>
        <dbReference type="ARBA" id="ARBA00022801"/>
    </source>
</evidence>
<dbReference type="Gene3D" id="1.10.1520.10">
    <property type="entry name" value="Ribonuclease III domain"/>
    <property type="match status" value="1"/>
</dbReference>